<protein>
    <submittedName>
        <fullName evidence="6">M20/M25/M40 family metallo-hydrolase</fullName>
    </submittedName>
</protein>
<dbReference type="InterPro" id="IPR011650">
    <property type="entry name" value="Peptidase_M20_dimer"/>
</dbReference>
<keyword evidence="2" id="KW-0378">Hydrolase</keyword>
<dbReference type="Pfam" id="PF01546">
    <property type="entry name" value="Peptidase_M20"/>
    <property type="match status" value="1"/>
</dbReference>
<dbReference type="InterPro" id="IPR001261">
    <property type="entry name" value="ArgE/DapE_CS"/>
</dbReference>
<evidence type="ECO:0000256" key="4">
    <source>
        <dbReference type="SAM" id="MobiDB-lite"/>
    </source>
</evidence>
<evidence type="ECO:0000256" key="2">
    <source>
        <dbReference type="ARBA" id="ARBA00022801"/>
    </source>
</evidence>
<dbReference type="PROSITE" id="PS00758">
    <property type="entry name" value="ARGE_DAPE_CPG2_1"/>
    <property type="match status" value="1"/>
</dbReference>
<feature type="region of interest" description="Disordered" evidence="4">
    <location>
        <begin position="225"/>
        <end position="256"/>
    </location>
</feature>
<evidence type="ECO:0000259" key="5">
    <source>
        <dbReference type="Pfam" id="PF07687"/>
    </source>
</evidence>
<evidence type="ECO:0000256" key="1">
    <source>
        <dbReference type="ARBA" id="ARBA00001947"/>
    </source>
</evidence>
<reference evidence="7" key="1">
    <citation type="submission" date="2023-07" db="EMBL/GenBank/DDBJ databases">
        <title>Novel species in the genus Lipingzhangella isolated from Sambhar Salt Lake.</title>
        <authorList>
            <person name="Jiya N."/>
            <person name="Kajale S."/>
            <person name="Sharma A."/>
        </authorList>
    </citation>
    <scope>NUCLEOTIDE SEQUENCE [LARGE SCALE GENOMIC DNA]</scope>
    <source>
        <strain evidence="7">LS1_29</strain>
    </source>
</reference>
<dbReference type="InterPro" id="IPR050072">
    <property type="entry name" value="Peptidase_M20A"/>
</dbReference>
<dbReference type="PANTHER" id="PTHR43808:SF8">
    <property type="entry name" value="PEPTIDASE M20 DIMERISATION DOMAIN-CONTAINING PROTEIN"/>
    <property type="match status" value="1"/>
</dbReference>
<evidence type="ECO:0000313" key="7">
    <source>
        <dbReference type="Proteomes" id="UP001250214"/>
    </source>
</evidence>
<name>A0ABU2H3W6_9ACTN</name>
<keyword evidence="7" id="KW-1185">Reference proteome</keyword>
<dbReference type="Pfam" id="PF07687">
    <property type="entry name" value="M20_dimer"/>
    <property type="match status" value="1"/>
</dbReference>
<dbReference type="InterPro" id="IPR002933">
    <property type="entry name" value="Peptidase_M20"/>
</dbReference>
<keyword evidence="3" id="KW-0862">Zinc</keyword>
<dbReference type="Gene3D" id="1.10.150.900">
    <property type="match status" value="1"/>
</dbReference>
<accession>A0ABU2H3W6</accession>
<evidence type="ECO:0000313" key="6">
    <source>
        <dbReference type="EMBL" id="MDS1269544.1"/>
    </source>
</evidence>
<dbReference type="SUPFAM" id="SSF53187">
    <property type="entry name" value="Zn-dependent exopeptidases"/>
    <property type="match status" value="1"/>
</dbReference>
<gene>
    <name evidence="6" type="ORF">RIF23_04440</name>
</gene>
<dbReference type="Proteomes" id="UP001250214">
    <property type="component" value="Unassembled WGS sequence"/>
</dbReference>
<dbReference type="EMBL" id="JAVLVT010000001">
    <property type="protein sequence ID" value="MDS1269544.1"/>
    <property type="molecule type" value="Genomic_DNA"/>
</dbReference>
<dbReference type="PANTHER" id="PTHR43808">
    <property type="entry name" value="ACETYLORNITHINE DEACETYLASE"/>
    <property type="match status" value="1"/>
</dbReference>
<dbReference type="RefSeq" id="WP_310911009.1">
    <property type="nucleotide sequence ID" value="NZ_JAVLVT010000001.1"/>
</dbReference>
<evidence type="ECO:0000256" key="3">
    <source>
        <dbReference type="ARBA" id="ARBA00022833"/>
    </source>
</evidence>
<dbReference type="Gene3D" id="3.40.630.10">
    <property type="entry name" value="Zn peptidases"/>
    <property type="match status" value="1"/>
</dbReference>
<comment type="caution">
    <text evidence="6">The sequence shown here is derived from an EMBL/GenBank/DDBJ whole genome shotgun (WGS) entry which is preliminary data.</text>
</comment>
<feature type="compositionally biased region" description="Basic and acidic residues" evidence="4">
    <location>
        <begin position="247"/>
        <end position="256"/>
    </location>
</feature>
<organism evidence="6 7">
    <name type="scientific">Lipingzhangella rawalii</name>
    <dbReference type="NCBI Taxonomy" id="2055835"/>
    <lineage>
        <taxon>Bacteria</taxon>
        <taxon>Bacillati</taxon>
        <taxon>Actinomycetota</taxon>
        <taxon>Actinomycetes</taxon>
        <taxon>Streptosporangiales</taxon>
        <taxon>Nocardiopsidaceae</taxon>
        <taxon>Lipingzhangella</taxon>
    </lineage>
</organism>
<comment type="cofactor">
    <cofactor evidence="1">
        <name>Zn(2+)</name>
        <dbReference type="ChEBI" id="CHEBI:29105"/>
    </cofactor>
</comment>
<proteinExistence type="predicted"/>
<feature type="domain" description="Peptidase M20 dimerisation" evidence="5">
    <location>
        <begin position="207"/>
        <end position="367"/>
    </location>
</feature>
<dbReference type="Gene3D" id="3.30.70.360">
    <property type="match status" value="1"/>
</dbReference>
<sequence length="482" mass="51523">MVDHTQCEQSLQLLDTEVVRITSELIRIDTTNHGQGHGWERPAAEYVAEQLTDAGLNPRILESAPGRANVLARVHGTDPDRPALLVHGHLDVVPAESALWSVPPFAGAIEADLVWGRGALDMKQALAMTLATLRHWHRTGTRPQRSLVLAFTADEEDSAAYGAAWLAREHSAEFAKVSDAIGESGGHTYHAHDLQGAPVRLYPIGAGERGTAWLHLTAYGQAGHGSRMRPPFRNVRTHDSAPGAGHEPAEASDRVDSSNAVSALAAAVTRIAAHSWPVRLTDTTRSSLHAISAALGMSADVASANFDAQRDLDGVLDRMGPAAELLGPTVRNSTNPTMLAAGDKLNVIPQRAHAGVDGRVVPGTDAEFRATLDQLTGPRVDWEFAHRSTPVESPVDTATFAAMRAAVHSQDPQAHVVPVCLSGGTDAKHFAPLGITGYGFVPLGFPSWFDQRGLVHGVDERVPVTALQFGVRVLDRFLRTVA</sequence>